<feature type="signal peptide" evidence="1">
    <location>
        <begin position="1"/>
        <end position="23"/>
    </location>
</feature>
<comment type="caution">
    <text evidence="4">The sequence shown here is derived from an EMBL/GenBank/DDBJ whole genome shotgun (WGS) entry which is preliminary data.</text>
</comment>
<dbReference type="AlphaFoldDB" id="A0A168A4N0"/>
<dbReference type="EMBL" id="AZGZ01000008">
    <property type="protein sequence ID" value="KZZ93464.1"/>
    <property type="molecule type" value="Genomic_DNA"/>
</dbReference>
<evidence type="ECO:0000313" key="5">
    <source>
        <dbReference type="Proteomes" id="UP000242877"/>
    </source>
</evidence>
<keyword evidence="1" id="KW-0732">Signal</keyword>
<accession>A0A168A4N0</accession>
<evidence type="ECO:0000259" key="2">
    <source>
        <dbReference type="Pfam" id="PF16335"/>
    </source>
</evidence>
<reference evidence="4 5" key="1">
    <citation type="journal article" date="2016" name="Genome Biol. Evol.">
        <title>Divergent and convergent evolution of fungal pathogenicity.</title>
        <authorList>
            <person name="Shang Y."/>
            <person name="Xiao G."/>
            <person name="Zheng P."/>
            <person name="Cen K."/>
            <person name="Zhan S."/>
            <person name="Wang C."/>
        </authorList>
    </citation>
    <scope>NUCLEOTIDE SEQUENCE [LARGE SCALE GENOMIC DNA]</scope>
    <source>
        <strain evidence="4 5">ARSEF 7405</strain>
    </source>
</reference>
<protein>
    <recommendedName>
        <fullName evidence="6">Glutaminase A</fullName>
    </recommendedName>
</protein>
<sequence>MKTKLLLTFLSVLLLQNVNLALASKLKPPVLPLTVRGPYFSTWLQNARDKPWSGWPMFWNGDPVGLSILASVSGSDSVYPMLGRPQDSLSQNGVNISYPTYKGSKYDASTTNFTYVIESGSKSSEITLSFLSPITPTSTLRQSIPASYITLFARGELDINIYIDVNGQWVTKDPSAVLEWKYQDIGDKLKSWAVQRQTQLLFSEFNDQQNPKTPTDHGEWGTLYFVGPEDATHQSGSSAFLRHQFASKGSLNKSDDTHYRTFNDDEPVFAFSKEIKAGDDEPLTFTLGFIQDPVVQYAAPDGMTNMPPLWKSWFESPEDVLAWHYSDFKDACALASRYSDKLADDAYKSGADDYVDIVALSARQVMGACVFAGTAQDPILWMKEISSDGNTQTVDVIYPAYPFFLYSNPRWLAYLLQPLMEYQASGQYPNKYSMHDLGTHFPNATGHSDGKDEEMPVEECGNILILGLALVNAIRSPSNHSAQWIPDVSSGEQVDASFPLKLETEHGIQKIDAPWVPDGKGSQVAEQWVQRYYKMWKQWTEYLIESALEPQNQLSTDDFAGKLALQTNLALKGIIGINAMSELSDLVGEDGDQKYYKNISDTYIRKWQQLALTDDGSEHAKLAYNLSDSWTTVYNLYSDAQLCFHMGGSASYKTDTRFVPDQVYLAQSEWYSRELNKYGVPLDNRHAYAKSDWEFFAMAVATRDTRSKVLESVARWVNENNVNRPLTDLYLTNGDGGFPGPNFFARPVVGGHFAFLALESACEGQAMSNLQSLLQKDIKEKRELAILDSRDEAQRRMIQFVV</sequence>
<evidence type="ECO:0000259" key="3">
    <source>
        <dbReference type="Pfam" id="PF17168"/>
    </source>
</evidence>
<gene>
    <name evidence="4" type="ORF">AAP_02256</name>
</gene>
<organism evidence="4 5">
    <name type="scientific">Ascosphaera apis ARSEF 7405</name>
    <dbReference type="NCBI Taxonomy" id="392613"/>
    <lineage>
        <taxon>Eukaryota</taxon>
        <taxon>Fungi</taxon>
        <taxon>Dikarya</taxon>
        <taxon>Ascomycota</taxon>
        <taxon>Pezizomycotina</taxon>
        <taxon>Eurotiomycetes</taxon>
        <taxon>Eurotiomycetidae</taxon>
        <taxon>Onygenales</taxon>
        <taxon>Ascosphaeraceae</taxon>
        <taxon>Ascosphaera</taxon>
    </lineage>
</organism>
<dbReference type="InterPro" id="IPR033433">
    <property type="entry name" value="GtaA_N"/>
</dbReference>
<dbReference type="Pfam" id="PF17168">
    <property type="entry name" value="DUF5127"/>
    <property type="match status" value="1"/>
</dbReference>
<evidence type="ECO:0000256" key="1">
    <source>
        <dbReference type="SAM" id="SignalP"/>
    </source>
</evidence>
<keyword evidence="5" id="KW-1185">Reference proteome</keyword>
<dbReference type="VEuPathDB" id="FungiDB:AAP_02256"/>
<dbReference type="PANTHER" id="PTHR31987">
    <property type="entry name" value="GLUTAMINASE A-RELATED"/>
    <property type="match status" value="1"/>
</dbReference>
<name>A0A168A4N0_9EURO</name>
<evidence type="ECO:0000313" key="4">
    <source>
        <dbReference type="EMBL" id="KZZ93464.1"/>
    </source>
</evidence>
<dbReference type="OrthoDB" id="431715at2759"/>
<dbReference type="Pfam" id="PF16335">
    <property type="entry name" value="GtaA_6_Hairpin"/>
    <property type="match status" value="2"/>
</dbReference>
<feature type="domain" description="Glutaminase A N-terminal" evidence="3">
    <location>
        <begin position="123"/>
        <end position="344"/>
    </location>
</feature>
<evidence type="ECO:0008006" key="6">
    <source>
        <dbReference type="Google" id="ProtNLM"/>
    </source>
</evidence>
<feature type="domain" description="Glutaminase A central" evidence="2">
    <location>
        <begin position="526"/>
        <end position="756"/>
    </location>
</feature>
<feature type="chain" id="PRO_5007895274" description="Glutaminase A" evidence="1">
    <location>
        <begin position="24"/>
        <end position="802"/>
    </location>
</feature>
<dbReference type="InterPro" id="IPR032514">
    <property type="entry name" value="GtaA_central"/>
</dbReference>
<proteinExistence type="predicted"/>
<dbReference type="PANTHER" id="PTHR31987:SF12">
    <property type="entry name" value="PUTATIVE (AFU_ORTHOLOGUE AFUA_3G10910)-RELATED"/>
    <property type="match status" value="1"/>
</dbReference>
<dbReference type="Proteomes" id="UP000242877">
    <property type="component" value="Unassembled WGS sequence"/>
</dbReference>
<feature type="domain" description="Glutaminase A central" evidence="2">
    <location>
        <begin position="352"/>
        <end position="473"/>
    </location>
</feature>
<dbReference type="InterPro" id="IPR052743">
    <property type="entry name" value="Glutaminase_GtaA"/>
</dbReference>